<comment type="caution">
    <text evidence="24">The sequence shown here is derived from an EMBL/GenBank/DDBJ whole genome shotgun (WGS) entry which is preliminary data.</text>
</comment>
<keyword evidence="25" id="KW-1185">Reference proteome</keyword>
<dbReference type="RefSeq" id="WP_141989314.1">
    <property type="nucleotide sequence ID" value="NZ_VFRA01000001.1"/>
</dbReference>
<evidence type="ECO:0000256" key="18">
    <source>
        <dbReference type="ARBA" id="ARBA00041418"/>
    </source>
</evidence>
<evidence type="ECO:0000256" key="2">
    <source>
        <dbReference type="ARBA" id="ARBA00004752"/>
    </source>
</evidence>
<dbReference type="GO" id="GO:0071555">
    <property type="term" value="P:cell wall organization"/>
    <property type="evidence" value="ECO:0007669"/>
    <property type="project" value="UniProtKB-KW"/>
</dbReference>
<evidence type="ECO:0000256" key="10">
    <source>
        <dbReference type="ARBA" id="ARBA00022989"/>
    </source>
</evidence>
<evidence type="ECO:0000256" key="19">
    <source>
        <dbReference type="ARBA" id="ARBA00044770"/>
    </source>
</evidence>
<dbReference type="Pfam" id="PF01098">
    <property type="entry name" value="FTSW_RODA_SPOVE"/>
    <property type="match status" value="1"/>
</dbReference>
<accession>A0A8H2PTP2</accession>
<keyword evidence="8" id="KW-0133">Cell shape</keyword>
<protein>
    <recommendedName>
        <fullName evidence="17">Probable peptidoglycan glycosyltransferase FtsW</fullName>
        <ecNumber evidence="19">2.4.99.28</ecNumber>
    </recommendedName>
    <alternativeName>
        <fullName evidence="18">Cell division protein FtsW</fullName>
    </alternativeName>
    <alternativeName>
        <fullName evidence="15">Cell wall polymerase</fullName>
    </alternativeName>
    <alternativeName>
        <fullName evidence="14">Peptidoglycan polymerase</fullName>
    </alternativeName>
</protein>
<feature type="transmembrane region" description="Helical" evidence="23">
    <location>
        <begin position="235"/>
        <end position="254"/>
    </location>
</feature>
<name>A0A8H2PTP2_9MICO</name>
<evidence type="ECO:0000256" key="3">
    <source>
        <dbReference type="ARBA" id="ARBA00022475"/>
    </source>
</evidence>
<feature type="transmembrane region" description="Helical" evidence="23">
    <location>
        <begin position="388"/>
        <end position="410"/>
    </location>
</feature>
<sequence>MTSATPPQRPQRRSSSAPVLPPSGPKPSASRGASADAPISARVPVKRIFSAQSSNFFLLLGTTLFLVIFGLVMVLSSSSVESFTADEGFFGRFLRQGLFALIGVPLMLVASRAPVGFWKRWAWPGLILGGVLQLLVFIPGIGYGYGGNQNWIRFGSFTAQPSEFVKVAIIVWVAWVLSTKQDVLSDWRQVLLPVAPVAGAAIAFVLVGDDLGTASIMLLIIFGCLFFAGVRLRFLAVGALAVAVAALLFAGTSSSRSSRISVWLNGCTELDYQDACWQIEHAYWALAGGGIFGTGLGNSVAKRGWLPHADNDYIFAIIGEELGLIGAVVVLLLFVVLAIGFIRIIRSTNDSFVRIATAGVMVWTVGQAFVNFAVVLGVLPVLGVPLPLISTGGSALIATLLAIGIVLSFARAGNRPEPPTTSSAAPPAQSAADRSRMMAASRARGRQ</sequence>
<comment type="function">
    <text evidence="21">Peptidoglycan polymerase that is essential for cell division.</text>
</comment>
<dbReference type="AlphaFoldDB" id="A0A8H2PTP2"/>
<evidence type="ECO:0000256" key="14">
    <source>
        <dbReference type="ARBA" id="ARBA00032370"/>
    </source>
</evidence>
<dbReference type="GO" id="GO:0051301">
    <property type="term" value="P:cell division"/>
    <property type="evidence" value="ECO:0007669"/>
    <property type="project" value="UniProtKB-KW"/>
</dbReference>
<evidence type="ECO:0000256" key="17">
    <source>
        <dbReference type="ARBA" id="ARBA00041185"/>
    </source>
</evidence>
<dbReference type="OrthoDB" id="9768187at2"/>
<feature type="transmembrane region" description="Helical" evidence="23">
    <location>
        <begin position="213"/>
        <end position="230"/>
    </location>
</feature>
<keyword evidence="6" id="KW-0808">Transferase</keyword>
<dbReference type="PANTHER" id="PTHR30474:SF2">
    <property type="entry name" value="PEPTIDOGLYCAN GLYCOSYLTRANSFERASE FTSW-RELATED"/>
    <property type="match status" value="1"/>
</dbReference>
<evidence type="ECO:0000256" key="15">
    <source>
        <dbReference type="ARBA" id="ARBA00033270"/>
    </source>
</evidence>
<evidence type="ECO:0000313" key="24">
    <source>
        <dbReference type="EMBL" id="TQO18742.1"/>
    </source>
</evidence>
<evidence type="ECO:0000256" key="12">
    <source>
        <dbReference type="ARBA" id="ARBA00023306"/>
    </source>
</evidence>
<keyword evidence="13" id="KW-0961">Cell wall biogenesis/degradation</keyword>
<comment type="pathway">
    <text evidence="2">Cell wall biogenesis; peptidoglycan biosynthesis.</text>
</comment>
<dbReference type="GO" id="GO:0005886">
    <property type="term" value="C:plasma membrane"/>
    <property type="evidence" value="ECO:0007669"/>
    <property type="project" value="UniProtKB-SubCell"/>
</dbReference>
<dbReference type="NCBIfam" id="TIGR02614">
    <property type="entry name" value="ftsW"/>
    <property type="match status" value="1"/>
</dbReference>
<keyword evidence="12" id="KW-0131">Cell cycle</keyword>
<comment type="catalytic activity">
    <reaction evidence="20">
        <text>[GlcNAc-(1-&gt;4)-Mur2Ac(oyl-L-Ala-gamma-D-Glu-L-Lys-D-Ala-D-Ala)](n)-di-trans,octa-cis-undecaprenyl diphosphate + beta-D-GlcNAc-(1-&gt;4)-Mur2Ac(oyl-L-Ala-gamma-D-Glu-L-Lys-D-Ala-D-Ala)-di-trans,octa-cis-undecaprenyl diphosphate = [GlcNAc-(1-&gt;4)-Mur2Ac(oyl-L-Ala-gamma-D-Glu-L-Lys-D-Ala-D-Ala)](n+1)-di-trans,octa-cis-undecaprenyl diphosphate + di-trans,octa-cis-undecaprenyl diphosphate + H(+)</text>
        <dbReference type="Rhea" id="RHEA:23708"/>
        <dbReference type="Rhea" id="RHEA-COMP:9602"/>
        <dbReference type="Rhea" id="RHEA-COMP:9603"/>
        <dbReference type="ChEBI" id="CHEBI:15378"/>
        <dbReference type="ChEBI" id="CHEBI:58405"/>
        <dbReference type="ChEBI" id="CHEBI:60033"/>
        <dbReference type="ChEBI" id="CHEBI:78435"/>
        <dbReference type="EC" id="2.4.99.28"/>
    </reaction>
</comment>
<dbReference type="InterPro" id="IPR001182">
    <property type="entry name" value="FtsW/RodA"/>
</dbReference>
<evidence type="ECO:0000256" key="9">
    <source>
        <dbReference type="ARBA" id="ARBA00022984"/>
    </source>
</evidence>
<dbReference type="GO" id="GO:0015648">
    <property type="term" value="F:lipid-linked peptidoglycan transporter activity"/>
    <property type="evidence" value="ECO:0007669"/>
    <property type="project" value="TreeGrafter"/>
</dbReference>
<dbReference type="EMBL" id="VFRA01000001">
    <property type="protein sequence ID" value="TQO18742.1"/>
    <property type="molecule type" value="Genomic_DNA"/>
</dbReference>
<feature type="compositionally biased region" description="Low complexity" evidence="22">
    <location>
        <begin position="420"/>
        <end position="447"/>
    </location>
</feature>
<feature type="transmembrane region" description="Helical" evidence="23">
    <location>
        <begin position="89"/>
        <end position="109"/>
    </location>
</feature>
<evidence type="ECO:0000256" key="6">
    <source>
        <dbReference type="ARBA" id="ARBA00022679"/>
    </source>
</evidence>
<feature type="transmembrane region" description="Helical" evidence="23">
    <location>
        <begin position="322"/>
        <end position="345"/>
    </location>
</feature>
<feature type="region of interest" description="Disordered" evidence="22">
    <location>
        <begin position="1"/>
        <end position="35"/>
    </location>
</feature>
<evidence type="ECO:0000256" key="1">
    <source>
        <dbReference type="ARBA" id="ARBA00004651"/>
    </source>
</evidence>
<reference evidence="24 25" key="1">
    <citation type="submission" date="2019-06" db="EMBL/GenBank/DDBJ databases">
        <title>Sequencing the genomes of 1000 actinobacteria strains.</title>
        <authorList>
            <person name="Klenk H.-P."/>
        </authorList>
    </citation>
    <scope>NUCLEOTIDE SEQUENCE [LARGE SCALE GENOMIC DNA]</scope>
    <source>
        <strain evidence="24 25">DSM 21947</strain>
    </source>
</reference>
<dbReference type="GO" id="GO:0032153">
    <property type="term" value="C:cell division site"/>
    <property type="evidence" value="ECO:0007669"/>
    <property type="project" value="TreeGrafter"/>
</dbReference>
<feature type="transmembrane region" description="Helical" evidence="23">
    <location>
        <begin position="190"/>
        <end position="207"/>
    </location>
</feature>
<dbReference type="Proteomes" id="UP000316560">
    <property type="component" value="Unassembled WGS sequence"/>
</dbReference>
<evidence type="ECO:0000313" key="25">
    <source>
        <dbReference type="Proteomes" id="UP000316560"/>
    </source>
</evidence>
<comment type="subcellular location">
    <subcellularLocation>
        <location evidence="1">Cell membrane</location>
        <topology evidence="1">Multi-pass membrane protein</topology>
    </subcellularLocation>
</comment>
<evidence type="ECO:0000256" key="21">
    <source>
        <dbReference type="ARBA" id="ARBA00049966"/>
    </source>
</evidence>
<feature type="transmembrane region" description="Helical" evidence="23">
    <location>
        <begin position="357"/>
        <end position="382"/>
    </location>
</feature>
<evidence type="ECO:0000256" key="20">
    <source>
        <dbReference type="ARBA" id="ARBA00049902"/>
    </source>
</evidence>
<dbReference type="EC" id="2.4.99.28" evidence="19"/>
<evidence type="ECO:0000256" key="7">
    <source>
        <dbReference type="ARBA" id="ARBA00022692"/>
    </source>
</evidence>
<evidence type="ECO:0000256" key="23">
    <source>
        <dbReference type="SAM" id="Phobius"/>
    </source>
</evidence>
<feature type="transmembrane region" description="Helical" evidence="23">
    <location>
        <begin position="56"/>
        <end position="77"/>
    </location>
</feature>
<feature type="transmembrane region" description="Helical" evidence="23">
    <location>
        <begin position="121"/>
        <end position="145"/>
    </location>
</feature>
<evidence type="ECO:0000256" key="5">
    <source>
        <dbReference type="ARBA" id="ARBA00022676"/>
    </source>
</evidence>
<keyword evidence="7 23" id="KW-0812">Transmembrane</keyword>
<evidence type="ECO:0000256" key="8">
    <source>
        <dbReference type="ARBA" id="ARBA00022960"/>
    </source>
</evidence>
<proteinExistence type="inferred from homology"/>
<keyword evidence="5" id="KW-0328">Glycosyltransferase</keyword>
<keyword evidence="3" id="KW-1003">Cell membrane</keyword>
<evidence type="ECO:0000256" key="22">
    <source>
        <dbReference type="SAM" id="MobiDB-lite"/>
    </source>
</evidence>
<dbReference type="InterPro" id="IPR013437">
    <property type="entry name" value="FtsW"/>
</dbReference>
<evidence type="ECO:0000256" key="11">
    <source>
        <dbReference type="ARBA" id="ARBA00023136"/>
    </source>
</evidence>
<evidence type="ECO:0000256" key="13">
    <source>
        <dbReference type="ARBA" id="ARBA00023316"/>
    </source>
</evidence>
<dbReference type="PANTHER" id="PTHR30474">
    <property type="entry name" value="CELL CYCLE PROTEIN"/>
    <property type="match status" value="1"/>
</dbReference>
<organism evidence="24 25">
    <name type="scientific">Rhodoglobus vestalii</name>
    <dbReference type="NCBI Taxonomy" id="193384"/>
    <lineage>
        <taxon>Bacteria</taxon>
        <taxon>Bacillati</taxon>
        <taxon>Actinomycetota</taxon>
        <taxon>Actinomycetes</taxon>
        <taxon>Micrococcales</taxon>
        <taxon>Microbacteriaceae</taxon>
        <taxon>Rhodoglobus</taxon>
    </lineage>
</organism>
<comment type="similarity">
    <text evidence="16">Belongs to the SEDS family. FtsW subfamily.</text>
</comment>
<gene>
    <name evidence="24" type="ORF">FB472_0263</name>
</gene>
<keyword evidence="4 24" id="KW-0132">Cell division</keyword>
<dbReference type="GO" id="GO:0008360">
    <property type="term" value="P:regulation of cell shape"/>
    <property type="evidence" value="ECO:0007669"/>
    <property type="project" value="UniProtKB-KW"/>
</dbReference>
<feature type="region of interest" description="Disordered" evidence="22">
    <location>
        <begin position="416"/>
        <end position="447"/>
    </location>
</feature>
<feature type="transmembrane region" description="Helical" evidence="23">
    <location>
        <begin position="157"/>
        <end position="178"/>
    </location>
</feature>
<evidence type="ECO:0000256" key="4">
    <source>
        <dbReference type="ARBA" id="ARBA00022618"/>
    </source>
</evidence>
<dbReference type="GO" id="GO:0009252">
    <property type="term" value="P:peptidoglycan biosynthetic process"/>
    <property type="evidence" value="ECO:0007669"/>
    <property type="project" value="UniProtKB-KW"/>
</dbReference>
<keyword evidence="9" id="KW-0573">Peptidoglycan synthesis</keyword>
<keyword evidence="11 23" id="KW-0472">Membrane</keyword>
<evidence type="ECO:0000256" key="16">
    <source>
        <dbReference type="ARBA" id="ARBA00038053"/>
    </source>
</evidence>
<keyword evidence="10 23" id="KW-1133">Transmembrane helix</keyword>
<dbReference type="GO" id="GO:0008955">
    <property type="term" value="F:peptidoglycan glycosyltransferase activity"/>
    <property type="evidence" value="ECO:0007669"/>
    <property type="project" value="UniProtKB-EC"/>
</dbReference>